<name>A0ABT6NAI6_9FIRM</name>
<proteinExistence type="predicted"/>
<dbReference type="Pfam" id="PF00563">
    <property type="entry name" value="EAL"/>
    <property type="match status" value="1"/>
</dbReference>
<protein>
    <submittedName>
        <fullName evidence="2">EAL domain-containing protein</fullName>
    </submittedName>
</protein>
<dbReference type="SMART" id="SM00052">
    <property type="entry name" value="EAL"/>
    <property type="match status" value="1"/>
</dbReference>
<sequence>MNCNKCTATPNTHYGKITLYVDTYADHLKGKLSTLLMNLGYSYKVHHQDTDVFYYILENCDFETVIDQLEASAVFTDMEKHELFLLPMPSDKRVGFQNFKETRPLSYWITLREHADVVKAIAGKRIKTLFHPIYHTQTLEVYGHEALSRAVDEEGKLISAGKLFDVANRLDLLFNLDKLCRHSAIQTASDRNLSGMLFINFLPTAIYDPNVCLQTTHQIVKDTKLKPENIVFEVVESDFVADYKHLVTILDHYREKGYQTALDDIGSGYSTLTQYDRLRTNYIKLDMTMVSDIHASKDKQLYLDYLLDLKAKTGVQIIAEGVEHQADYDYIKSLPVDFVQGFLFSKPM</sequence>
<gene>
    <name evidence="2" type="ORF">QE109_04675</name>
</gene>
<dbReference type="PROSITE" id="PS50883">
    <property type="entry name" value="EAL"/>
    <property type="match status" value="1"/>
</dbReference>
<dbReference type="InterPro" id="IPR001633">
    <property type="entry name" value="EAL_dom"/>
</dbReference>
<evidence type="ECO:0000259" key="1">
    <source>
        <dbReference type="PROSITE" id="PS50883"/>
    </source>
</evidence>
<dbReference type="Gene3D" id="3.20.20.450">
    <property type="entry name" value="EAL domain"/>
    <property type="match status" value="1"/>
</dbReference>
<comment type="caution">
    <text evidence="2">The sequence shown here is derived from an EMBL/GenBank/DDBJ whole genome shotgun (WGS) entry which is preliminary data.</text>
</comment>
<dbReference type="RefSeq" id="WP_281093242.1">
    <property type="nucleotide sequence ID" value="NZ_JARYZI010000002.1"/>
</dbReference>
<reference evidence="2 3" key="1">
    <citation type="submission" date="2023-04" db="EMBL/GenBank/DDBJ databases">
        <title>Fusibacter bizertensis strain WBS, isolated from littoral bottom sediments of the Arctic seas - biochemical and genomic analysis.</title>
        <authorList>
            <person name="Brioukhanov A.L."/>
        </authorList>
    </citation>
    <scope>NUCLEOTIDE SEQUENCE [LARGE SCALE GENOMIC DNA]</scope>
    <source>
        <strain evidence="2 3">WBS</strain>
    </source>
</reference>
<evidence type="ECO:0000313" key="2">
    <source>
        <dbReference type="EMBL" id="MDH8677428.1"/>
    </source>
</evidence>
<dbReference type="Proteomes" id="UP001158045">
    <property type="component" value="Unassembled WGS sequence"/>
</dbReference>
<dbReference type="SUPFAM" id="SSF141868">
    <property type="entry name" value="EAL domain-like"/>
    <property type="match status" value="1"/>
</dbReference>
<dbReference type="PANTHER" id="PTHR33121:SF15">
    <property type="entry name" value="BLUE LIGHT- AND TEMPERATURE-REGULATED ANTIREPRESSOR BLUF"/>
    <property type="match status" value="1"/>
</dbReference>
<feature type="domain" description="EAL" evidence="1">
    <location>
        <begin position="110"/>
        <end position="348"/>
    </location>
</feature>
<organism evidence="2 3">
    <name type="scientific">Fusibacter bizertensis</name>
    <dbReference type="NCBI Taxonomy" id="1488331"/>
    <lineage>
        <taxon>Bacteria</taxon>
        <taxon>Bacillati</taxon>
        <taxon>Bacillota</taxon>
        <taxon>Clostridia</taxon>
        <taxon>Eubacteriales</taxon>
        <taxon>Eubacteriales Family XII. Incertae Sedis</taxon>
        <taxon>Fusibacter</taxon>
    </lineage>
</organism>
<dbReference type="EMBL" id="JARYZI010000002">
    <property type="protein sequence ID" value="MDH8677428.1"/>
    <property type="molecule type" value="Genomic_DNA"/>
</dbReference>
<evidence type="ECO:0000313" key="3">
    <source>
        <dbReference type="Proteomes" id="UP001158045"/>
    </source>
</evidence>
<dbReference type="InterPro" id="IPR050706">
    <property type="entry name" value="Cyclic-di-GMP_PDE-like"/>
</dbReference>
<keyword evidence="3" id="KW-1185">Reference proteome</keyword>
<accession>A0ABT6NAI6</accession>
<dbReference type="InterPro" id="IPR035919">
    <property type="entry name" value="EAL_sf"/>
</dbReference>
<dbReference type="CDD" id="cd01948">
    <property type="entry name" value="EAL"/>
    <property type="match status" value="1"/>
</dbReference>
<dbReference type="PANTHER" id="PTHR33121">
    <property type="entry name" value="CYCLIC DI-GMP PHOSPHODIESTERASE PDEF"/>
    <property type="match status" value="1"/>
</dbReference>